<accession>A0A024GSI4</accession>
<dbReference type="Proteomes" id="UP000053237">
    <property type="component" value="Unassembled WGS sequence"/>
</dbReference>
<evidence type="ECO:0000313" key="1">
    <source>
        <dbReference type="EMBL" id="CCI49876.1"/>
    </source>
</evidence>
<proteinExistence type="predicted"/>
<comment type="caution">
    <text evidence="1">The sequence shown here is derived from an EMBL/GenBank/DDBJ whole genome shotgun (WGS) entry which is preliminary data.</text>
</comment>
<organism evidence="1 2">
    <name type="scientific">Albugo candida</name>
    <dbReference type="NCBI Taxonomy" id="65357"/>
    <lineage>
        <taxon>Eukaryota</taxon>
        <taxon>Sar</taxon>
        <taxon>Stramenopiles</taxon>
        <taxon>Oomycota</taxon>
        <taxon>Peronosporomycetes</taxon>
        <taxon>Albuginales</taxon>
        <taxon>Albuginaceae</taxon>
        <taxon>Albugo</taxon>
    </lineage>
</organism>
<gene>
    <name evidence="1" type="ORF">BN9_113500</name>
</gene>
<protein>
    <submittedName>
        <fullName evidence="1">Uncharacterized protein</fullName>
    </submittedName>
</protein>
<dbReference type="AlphaFoldDB" id="A0A024GSI4"/>
<keyword evidence="2" id="KW-1185">Reference proteome</keyword>
<dbReference type="InParanoid" id="A0A024GSI4"/>
<name>A0A024GSI4_9STRA</name>
<evidence type="ECO:0000313" key="2">
    <source>
        <dbReference type="Proteomes" id="UP000053237"/>
    </source>
</evidence>
<reference evidence="1 2" key="1">
    <citation type="submission" date="2012-05" db="EMBL/GenBank/DDBJ databases">
        <title>Recombination and specialization in a pathogen metapopulation.</title>
        <authorList>
            <person name="Gardiner A."/>
            <person name="Kemen E."/>
            <person name="Schultz-Larsen T."/>
            <person name="MacLean D."/>
            <person name="Van Oosterhout C."/>
            <person name="Jones J.D.G."/>
        </authorList>
    </citation>
    <scope>NUCLEOTIDE SEQUENCE [LARGE SCALE GENOMIC DNA]</scope>
    <source>
        <strain evidence="1 2">Ac Nc2</strain>
    </source>
</reference>
<sequence length="135" mass="15847">MPIRHMIDDTFCDYCIRVKTYFSFVGDCSRHGYGTSSMRNLLRDVLTDYKIELDSRIYGNMSPRSYYYRQYDGNTKWCFDSCLMYGLRQANIKRLSDFTYIAIYDVFSGVRSSNAIKSIVLLSKHHFTLYTIGQA</sequence>
<dbReference type="EMBL" id="CAIX01000359">
    <property type="protein sequence ID" value="CCI49876.1"/>
    <property type="molecule type" value="Genomic_DNA"/>
</dbReference>